<sequence>MPVLSTHLVRVNRPGRTSSDAMHQQSEFPNSASNSARPPSDYSTLNPGTNSIHPAIIATTSYFSSPVTSITAKSMTTIDGDSLLNCPQCDHTFSSRFGLVGQLGIPQTNFYFSGQYYQQLKGTPMGSTISGFLAKAVMQKLESIALPDVKPKFWLRYVVYKIPCSSCNAVYCGQPGNLSQPAYTDIS</sequence>
<feature type="compositionally biased region" description="Polar residues" evidence="1">
    <location>
        <begin position="15"/>
        <end position="28"/>
    </location>
</feature>
<name>A0A183SBW0_SCHSO</name>
<dbReference type="PANTHER" id="PTHR21301:SF10">
    <property type="entry name" value="REVERSE TRANSCRIPTASE DOMAIN-CONTAINING PROTEIN"/>
    <property type="match status" value="1"/>
</dbReference>
<dbReference type="WBParaSite" id="SSLN_0000177101-mRNA-1">
    <property type="protein sequence ID" value="SSLN_0000177101-mRNA-1"/>
    <property type="gene ID" value="SSLN_0000177101"/>
</dbReference>
<evidence type="ECO:0000256" key="1">
    <source>
        <dbReference type="SAM" id="MobiDB-lite"/>
    </source>
</evidence>
<reference evidence="4" key="1">
    <citation type="submission" date="2016-06" db="UniProtKB">
        <authorList>
            <consortium name="WormBaseParasite"/>
        </authorList>
    </citation>
    <scope>IDENTIFICATION</scope>
</reference>
<dbReference type="PANTHER" id="PTHR21301">
    <property type="entry name" value="REVERSE TRANSCRIPTASE"/>
    <property type="match status" value="1"/>
</dbReference>
<evidence type="ECO:0000313" key="2">
    <source>
        <dbReference type="EMBL" id="VDL88092.1"/>
    </source>
</evidence>
<dbReference type="OrthoDB" id="10018421at2759"/>
<evidence type="ECO:0000313" key="4">
    <source>
        <dbReference type="WBParaSite" id="SSLN_0000177101-mRNA-1"/>
    </source>
</evidence>
<dbReference type="Proteomes" id="UP000275846">
    <property type="component" value="Unassembled WGS sequence"/>
</dbReference>
<gene>
    <name evidence="2" type="ORF">SSLN_LOCUS1707</name>
</gene>
<feature type="compositionally biased region" description="Low complexity" evidence="1">
    <location>
        <begin position="29"/>
        <end position="40"/>
    </location>
</feature>
<feature type="region of interest" description="Disordered" evidence="1">
    <location>
        <begin position="13"/>
        <end position="48"/>
    </location>
</feature>
<dbReference type="AlphaFoldDB" id="A0A183SBW0"/>
<accession>A0A183SBW0</accession>
<proteinExistence type="predicted"/>
<reference evidence="2 3" key="2">
    <citation type="submission" date="2018-11" db="EMBL/GenBank/DDBJ databases">
        <authorList>
            <consortium name="Pathogen Informatics"/>
        </authorList>
    </citation>
    <scope>NUCLEOTIDE SEQUENCE [LARGE SCALE GENOMIC DNA]</scope>
    <source>
        <strain evidence="2 3">NST_G2</strain>
    </source>
</reference>
<keyword evidence="3" id="KW-1185">Reference proteome</keyword>
<organism evidence="4">
    <name type="scientific">Schistocephalus solidus</name>
    <name type="common">Tapeworm</name>
    <dbReference type="NCBI Taxonomy" id="70667"/>
    <lineage>
        <taxon>Eukaryota</taxon>
        <taxon>Metazoa</taxon>
        <taxon>Spiralia</taxon>
        <taxon>Lophotrochozoa</taxon>
        <taxon>Platyhelminthes</taxon>
        <taxon>Cestoda</taxon>
        <taxon>Eucestoda</taxon>
        <taxon>Diphyllobothriidea</taxon>
        <taxon>Diphyllobothriidae</taxon>
        <taxon>Schistocephalus</taxon>
    </lineage>
</organism>
<protein>
    <submittedName>
        <fullName evidence="4">Reverse transcriptase domain-containing protein</fullName>
    </submittedName>
</protein>
<evidence type="ECO:0000313" key="3">
    <source>
        <dbReference type="Proteomes" id="UP000275846"/>
    </source>
</evidence>
<dbReference type="EMBL" id="UYSU01005640">
    <property type="protein sequence ID" value="VDL88092.1"/>
    <property type="molecule type" value="Genomic_DNA"/>
</dbReference>